<evidence type="ECO:0000313" key="2">
    <source>
        <dbReference type="Proteomes" id="UP001501442"/>
    </source>
</evidence>
<gene>
    <name evidence="1" type="ORF">GCM10023196_098110</name>
</gene>
<dbReference type="RefSeq" id="WP_345442397.1">
    <property type="nucleotide sequence ID" value="NZ_BAABHK010000024.1"/>
</dbReference>
<protein>
    <submittedName>
        <fullName evidence="1">Uncharacterized protein</fullName>
    </submittedName>
</protein>
<name>A0ABP8USD7_9ACTN</name>
<dbReference type="EMBL" id="BAABHK010000024">
    <property type="protein sequence ID" value="GAA4638830.1"/>
    <property type="molecule type" value="Genomic_DNA"/>
</dbReference>
<accession>A0ABP8USD7</accession>
<sequence length="111" mass="12421">MVTQDTGTSPSIDIVRGLVLKLAPLLRRDGLNVAVHRDGVVEVRNPGDTRMTQPIVVREHQGAWWWHWQWSGPSRDAPPEYEPMVPVDDVEEAARRLANVLHVAEPSGAEQ</sequence>
<keyword evidence="2" id="KW-1185">Reference proteome</keyword>
<dbReference type="Proteomes" id="UP001501442">
    <property type="component" value="Unassembled WGS sequence"/>
</dbReference>
<organism evidence="1 2">
    <name type="scientific">Actinoallomurus vinaceus</name>
    <dbReference type="NCBI Taxonomy" id="1080074"/>
    <lineage>
        <taxon>Bacteria</taxon>
        <taxon>Bacillati</taxon>
        <taxon>Actinomycetota</taxon>
        <taxon>Actinomycetes</taxon>
        <taxon>Streptosporangiales</taxon>
        <taxon>Thermomonosporaceae</taxon>
        <taxon>Actinoallomurus</taxon>
    </lineage>
</organism>
<evidence type="ECO:0000313" key="1">
    <source>
        <dbReference type="EMBL" id="GAA4638830.1"/>
    </source>
</evidence>
<comment type="caution">
    <text evidence="1">The sequence shown here is derived from an EMBL/GenBank/DDBJ whole genome shotgun (WGS) entry which is preliminary data.</text>
</comment>
<reference evidence="2" key="1">
    <citation type="journal article" date="2019" name="Int. J. Syst. Evol. Microbiol.">
        <title>The Global Catalogue of Microorganisms (GCM) 10K type strain sequencing project: providing services to taxonomists for standard genome sequencing and annotation.</title>
        <authorList>
            <consortium name="The Broad Institute Genomics Platform"/>
            <consortium name="The Broad Institute Genome Sequencing Center for Infectious Disease"/>
            <person name="Wu L."/>
            <person name="Ma J."/>
        </authorList>
    </citation>
    <scope>NUCLEOTIDE SEQUENCE [LARGE SCALE GENOMIC DNA]</scope>
    <source>
        <strain evidence="2">JCM 17939</strain>
    </source>
</reference>
<proteinExistence type="predicted"/>